<accession>A0AAW1FXJ3</accession>
<keyword evidence="3" id="KW-1185">Reference proteome</keyword>
<feature type="compositionally biased region" description="Basic residues" evidence="1">
    <location>
        <begin position="151"/>
        <end position="164"/>
    </location>
</feature>
<name>A0AAW1FXJ3_ZOAVI</name>
<evidence type="ECO:0000313" key="2">
    <source>
        <dbReference type="EMBL" id="KAK9539293.1"/>
    </source>
</evidence>
<feature type="compositionally biased region" description="Polar residues" evidence="1">
    <location>
        <begin position="118"/>
        <end position="144"/>
    </location>
</feature>
<evidence type="ECO:0000313" key="3">
    <source>
        <dbReference type="Proteomes" id="UP001488805"/>
    </source>
</evidence>
<evidence type="ECO:0000256" key="1">
    <source>
        <dbReference type="SAM" id="MobiDB-lite"/>
    </source>
</evidence>
<gene>
    <name evidence="2" type="ORF">VZT92_004409</name>
</gene>
<feature type="compositionally biased region" description="Polar residues" evidence="1">
    <location>
        <begin position="97"/>
        <end position="111"/>
    </location>
</feature>
<dbReference type="Proteomes" id="UP001488805">
    <property type="component" value="Unassembled WGS sequence"/>
</dbReference>
<comment type="caution">
    <text evidence="2">The sequence shown here is derived from an EMBL/GenBank/DDBJ whole genome shotgun (WGS) entry which is preliminary data.</text>
</comment>
<feature type="region of interest" description="Disordered" evidence="1">
    <location>
        <begin position="1"/>
        <end position="187"/>
    </location>
</feature>
<reference evidence="2 3" key="1">
    <citation type="journal article" date="2024" name="Genome Biol. Evol.">
        <title>Chromosome-level genome assembly of the viviparous eelpout Zoarces viviparus.</title>
        <authorList>
            <person name="Fuhrmann N."/>
            <person name="Brasseur M.V."/>
            <person name="Bakowski C.E."/>
            <person name="Podsiadlowski L."/>
            <person name="Prost S."/>
            <person name="Krehenwinkel H."/>
            <person name="Mayer C."/>
        </authorList>
    </citation>
    <scope>NUCLEOTIDE SEQUENCE [LARGE SCALE GENOMIC DNA]</scope>
    <source>
        <strain evidence="2">NO-MEL_2022_Ind0_liver</strain>
    </source>
</reference>
<dbReference type="EMBL" id="JBCEZU010000023">
    <property type="protein sequence ID" value="KAK9539293.1"/>
    <property type="molecule type" value="Genomic_DNA"/>
</dbReference>
<proteinExistence type="predicted"/>
<feature type="compositionally biased region" description="Polar residues" evidence="1">
    <location>
        <begin position="25"/>
        <end position="35"/>
    </location>
</feature>
<feature type="compositionally biased region" description="Acidic residues" evidence="1">
    <location>
        <begin position="59"/>
        <end position="84"/>
    </location>
</feature>
<dbReference type="AlphaFoldDB" id="A0AAW1FXJ3"/>
<protein>
    <submittedName>
        <fullName evidence="2">Uncharacterized protein</fullName>
    </submittedName>
</protein>
<feature type="compositionally biased region" description="Polar residues" evidence="1">
    <location>
        <begin position="1"/>
        <end position="10"/>
    </location>
</feature>
<organism evidence="2 3">
    <name type="scientific">Zoarces viviparus</name>
    <name type="common">Viviparous eelpout</name>
    <name type="synonym">Blennius viviparus</name>
    <dbReference type="NCBI Taxonomy" id="48416"/>
    <lineage>
        <taxon>Eukaryota</taxon>
        <taxon>Metazoa</taxon>
        <taxon>Chordata</taxon>
        <taxon>Craniata</taxon>
        <taxon>Vertebrata</taxon>
        <taxon>Euteleostomi</taxon>
        <taxon>Actinopterygii</taxon>
        <taxon>Neopterygii</taxon>
        <taxon>Teleostei</taxon>
        <taxon>Neoteleostei</taxon>
        <taxon>Acanthomorphata</taxon>
        <taxon>Eupercaria</taxon>
        <taxon>Perciformes</taxon>
        <taxon>Cottioidei</taxon>
        <taxon>Zoarcales</taxon>
        <taxon>Zoarcidae</taxon>
        <taxon>Zoarcinae</taxon>
        <taxon>Zoarces</taxon>
    </lineage>
</organism>
<sequence length="212" mass="24238">MSVTMSQTLSGGPEAAGALNIRRAQPSSYIDIQQQHRPRLEPIQEESEREDEIKGSETGEGEEEEEEEETMEVMAEDESENDEDAPLRVLRPRRMSRSLSQESFLRIQSTDNNREETVTFSESDQNTRTVGVSEESTPPQQTRLGNEKRSIRGKLKIKVSKWKRNTTAEPPVQKKKNSKAKKESLTEKPFPRWLVNLMVNIEEATTHQLVVE</sequence>